<dbReference type="EMBL" id="SMOL01000194">
    <property type="protein sequence ID" value="KAB2623715.1"/>
    <property type="molecule type" value="Genomic_DNA"/>
</dbReference>
<comment type="caution">
    <text evidence="1">The sequence shown here is derived from an EMBL/GenBank/DDBJ whole genome shotgun (WGS) entry which is preliminary data.</text>
</comment>
<dbReference type="AlphaFoldDB" id="A0A5N5H6W8"/>
<organism evidence="1 2">
    <name type="scientific">Pyrus ussuriensis x Pyrus communis</name>
    <dbReference type="NCBI Taxonomy" id="2448454"/>
    <lineage>
        <taxon>Eukaryota</taxon>
        <taxon>Viridiplantae</taxon>
        <taxon>Streptophyta</taxon>
        <taxon>Embryophyta</taxon>
        <taxon>Tracheophyta</taxon>
        <taxon>Spermatophyta</taxon>
        <taxon>Magnoliopsida</taxon>
        <taxon>eudicotyledons</taxon>
        <taxon>Gunneridae</taxon>
        <taxon>Pentapetalae</taxon>
        <taxon>rosids</taxon>
        <taxon>fabids</taxon>
        <taxon>Rosales</taxon>
        <taxon>Rosaceae</taxon>
        <taxon>Amygdaloideae</taxon>
        <taxon>Maleae</taxon>
        <taxon>Pyrus</taxon>
    </lineage>
</organism>
<proteinExistence type="predicted"/>
<sequence>MMDPIEAKYSLSGLHAATPTETAPITQNLDKLFPVEFLGVAVSLTDSCQTSVTLHNLDFVAASRVGRGILFVASEGRDDNMVGG</sequence>
<evidence type="ECO:0000313" key="2">
    <source>
        <dbReference type="Proteomes" id="UP000327157"/>
    </source>
</evidence>
<name>A0A5N5H6W8_9ROSA</name>
<dbReference type="Proteomes" id="UP000327157">
    <property type="component" value="Unassembled WGS sequence"/>
</dbReference>
<keyword evidence="2" id="KW-1185">Reference proteome</keyword>
<evidence type="ECO:0000313" key="1">
    <source>
        <dbReference type="EMBL" id="KAB2623715.1"/>
    </source>
</evidence>
<accession>A0A5N5H6W8</accession>
<reference evidence="1 2" key="1">
    <citation type="submission" date="2019-09" db="EMBL/GenBank/DDBJ databases">
        <authorList>
            <person name="Ou C."/>
        </authorList>
    </citation>
    <scope>NUCLEOTIDE SEQUENCE [LARGE SCALE GENOMIC DNA]</scope>
    <source>
        <strain evidence="1">S2</strain>
        <tissue evidence="1">Leaf</tissue>
    </source>
</reference>
<protein>
    <submittedName>
        <fullName evidence="1">Uncharacterized protein</fullName>
    </submittedName>
</protein>
<reference evidence="1 2" key="2">
    <citation type="submission" date="2019-11" db="EMBL/GenBank/DDBJ databases">
        <title>A de novo genome assembly of a pear dwarfing rootstock.</title>
        <authorList>
            <person name="Wang F."/>
            <person name="Wang J."/>
            <person name="Li S."/>
            <person name="Zhang Y."/>
            <person name="Fang M."/>
            <person name="Ma L."/>
            <person name="Zhao Y."/>
            <person name="Jiang S."/>
        </authorList>
    </citation>
    <scope>NUCLEOTIDE SEQUENCE [LARGE SCALE GENOMIC DNA]</scope>
    <source>
        <strain evidence="1">S2</strain>
        <tissue evidence="1">Leaf</tissue>
    </source>
</reference>
<gene>
    <name evidence="1" type="ORF">D8674_039918</name>
</gene>